<dbReference type="Pfam" id="PF00440">
    <property type="entry name" value="TetR_N"/>
    <property type="match status" value="1"/>
</dbReference>
<evidence type="ECO:0000313" key="8">
    <source>
        <dbReference type="EMBL" id="KAA9107699.1"/>
    </source>
</evidence>
<keyword evidence="3 5" id="KW-0238">DNA-binding</keyword>
<dbReference type="InterPro" id="IPR050109">
    <property type="entry name" value="HTH-type_TetR-like_transc_reg"/>
</dbReference>
<dbReference type="InterPro" id="IPR036271">
    <property type="entry name" value="Tet_transcr_reg_TetR-rel_C_sf"/>
</dbReference>
<feature type="domain" description="HTH tetR-type" evidence="7">
    <location>
        <begin position="21"/>
        <end position="81"/>
    </location>
</feature>
<dbReference type="Proteomes" id="UP000325827">
    <property type="component" value="Unassembled WGS sequence"/>
</dbReference>
<dbReference type="InterPro" id="IPR009057">
    <property type="entry name" value="Homeodomain-like_sf"/>
</dbReference>
<dbReference type="SUPFAM" id="SSF46689">
    <property type="entry name" value="Homeodomain-like"/>
    <property type="match status" value="1"/>
</dbReference>
<evidence type="ECO:0000256" key="6">
    <source>
        <dbReference type="SAM" id="MobiDB-lite"/>
    </source>
</evidence>
<dbReference type="SUPFAM" id="SSF48498">
    <property type="entry name" value="Tetracyclin repressor-like, C-terminal domain"/>
    <property type="match status" value="1"/>
</dbReference>
<evidence type="ECO:0000256" key="1">
    <source>
        <dbReference type="ARBA" id="ARBA00022491"/>
    </source>
</evidence>
<reference evidence="9" key="1">
    <citation type="submission" date="2019-09" db="EMBL/GenBank/DDBJ databases">
        <title>Mumia zhuanghuii sp. nov. isolated from the intestinal contents of plateau pika (Ochotona curzoniae) in the Qinghai-Tibet plateau of China.</title>
        <authorList>
            <person name="Tian Z."/>
        </authorList>
    </citation>
    <scope>NUCLEOTIDE SEQUENCE [LARGE SCALE GENOMIC DNA]</scope>
    <source>
        <strain evidence="9">JCM 30598</strain>
    </source>
</reference>
<organism evidence="8 9">
    <name type="scientific">Microbacterium rhizomatis</name>
    <dbReference type="NCBI Taxonomy" id="1631477"/>
    <lineage>
        <taxon>Bacteria</taxon>
        <taxon>Bacillati</taxon>
        <taxon>Actinomycetota</taxon>
        <taxon>Actinomycetes</taxon>
        <taxon>Micrococcales</taxon>
        <taxon>Microbacteriaceae</taxon>
        <taxon>Microbacterium</taxon>
    </lineage>
</organism>
<dbReference type="PANTHER" id="PTHR30055:SF238">
    <property type="entry name" value="MYCOFACTOCIN BIOSYNTHESIS TRANSCRIPTIONAL REGULATOR MFTR-RELATED"/>
    <property type="match status" value="1"/>
</dbReference>
<evidence type="ECO:0000256" key="5">
    <source>
        <dbReference type="PROSITE-ProRule" id="PRU00335"/>
    </source>
</evidence>
<protein>
    <submittedName>
        <fullName evidence="8">TetR/AcrR family transcriptional regulator</fullName>
    </submittedName>
</protein>
<dbReference type="EMBL" id="VYSA01000002">
    <property type="protein sequence ID" value="KAA9107699.1"/>
    <property type="molecule type" value="Genomic_DNA"/>
</dbReference>
<sequence length="207" mass="23176">MSEPETPPRTRKPRGEYAKTKQTREAILDAALEVFAESGYRSGSIREVALRVGMSEPGLLHHFPSKPELLAAVLERRDHHSESMLPGEEEAGTLTLRGLIELASYNATIPGVVELYCVLSAEATAPDHPAHDYFTSRYENTRIVLTRAFRVLDGERRLLRGVTPEGAAIATIAMMDGLQVQWLLNRELMDMSHELRGFFRTFVDAEL</sequence>
<dbReference type="InterPro" id="IPR001647">
    <property type="entry name" value="HTH_TetR"/>
</dbReference>
<dbReference type="OrthoDB" id="7505659at2"/>
<accession>A0A5J5J1Y5</accession>
<dbReference type="Gene3D" id="1.10.357.10">
    <property type="entry name" value="Tetracycline Repressor, domain 2"/>
    <property type="match status" value="1"/>
</dbReference>
<proteinExistence type="predicted"/>
<evidence type="ECO:0000256" key="2">
    <source>
        <dbReference type="ARBA" id="ARBA00023015"/>
    </source>
</evidence>
<gene>
    <name evidence="8" type="ORF">F6B43_09620</name>
</gene>
<dbReference type="PANTHER" id="PTHR30055">
    <property type="entry name" value="HTH-TYPE TRANSCRIPTIONAL REGULATOR RUTR"/>
    <property type="match status" value="1"/>
</dbReference>
<dbReference type="PROSITE" id="PS50977">
    <property type="entry name" value="HTH_TETR_2"/>
    <property type="match status" value="1"/>
</dbReference>
<dbReference type="InterPro" id="IPR039538">
    <property type="entry name" value="BetI_C"/>
</dbReference>
<dbReference type="GO" id="GO:0000976">
    <property type="term" value="F:transcription cis-regulatory region binding"/>
    <property type="evidence" value="ECO:0007669"/>
    <property type="project" value="TreeGrafter"/>
</dbReference>
<name>A0A5J5J1Y5_9MICO</name>
<evidence type="ECO:0000259" key="7">
    <source>
        <dbReference type="PROSITE" id="PS50977"/>
    </source>
</evidence>
<feature type="region of interest" description="Disordered" evidence="6">
    <location>
        <begin position="1"/>
        <end position="21"/>
    </location>
</feature>
<feature type="DNA-binding region" description="H-T-H motif" evidence="5">
    <location>
        <begin position="44"/>
        <end position="63"/>
    </location>
</feature>
<evidence type="ECO:0000256" key="3">
    <source>
        <dbReference type="ARBA" id="ARBA00023125"/>
    </source>
</evidence>
<dbReference type="RefSeq" id="WP_150448734.1">
    <property type="nucleotide sequence ID" value="NZ_VYSA01000002.1"/>
</dbReference>
<keyword evidence="2" id="KW-0805">Transcription regulation</keyword>
<keyword evidence="4" id="KW-0804">Transcription</keyword>
<dbReference type="Pfam" id="PF13977">
    <property type="entry name" value="TetR_C_6"/>
    <property type="match status" value="1"/>
</dbReference>
<keyword evidence="9" id="KW-1185">Reference proteome</keyword>
<evidence type="ECO:0000256" key="4">
    <source>
        <dbReference type="ARBA" id="ARBA00023163"/>
    </source>
</evidence>
<dbReference type="AlphaFoldDB" id="A0A5J5J1Y5"/>
<evidence type="ECO:0000313" key="9">
    <source>
        <dbReference type="Proteomes" id="UP000325827"/>
    </source>
</evidence>
<comment type="caution">
    <text evidence="8">The sequence shown here is derived from an EMBL/GenBank/DDBJ whole genome shotgun (WGS) entry which is preliminary data.</text>
</comment>
<keyword evidence="1" id="KW-0678">Repressor</keyword>
<dbReference type="GO" id="GO:0003700">
    <property type="term" value="F:DNA-binding transcription factor activity"/>
    <property type="evidence" value="ECO:0007669"/>
    <property type="project" value="TreeGrafter"/>
</dbReference>
<dbReference type="PRINTS" id="PR00455">
    <property type="entry name" value="HTHTETR"/>
</dbReference>